<reference evidence="4" key="1">
    <citation type="submission" date="2016-10" db="EMBL/GenBank/DDBJ databases">
        <authorList>
            <person name="Varghese N."/>
            <person name="Submissions S."/>
        </authorList>
    </citation>
    <scope>NUCLEOTIDE SEQUENCE [LARGE SCALE GENOMIC DNA]</scope>
    <source>
        <strain evidence="4">JCM 10271</strain>
    </source>
</reference>
<proteinExistence type="predicted"/>
<keyword evidence="2" id="KW-0812">Transmembrane</keyword>
<evidence type="ECO:0000313" key="3">
    <source>
        <dbReference type="EMBL" id="SFQ16406.1"/>
    </source>
</evidence>
<gene>
    <name evidence="3" type="ORF">SAMN05421853_102209</name>
</gene>
<dbReference type="STRING" id="93684.SAMN05421853_102209"/>
<keyword evidence="4" id="KW-1185">Reference proteome</keyword>
<keyword evidence="3" id="KW-0540">Nuclease</keyword>
<name>A0A1I5WAX2_9RHOB</name>
<feature type="transmembrane region" description="Helical" evidence="2">
    <location>
        <begin position="12"/>
        <end position="31"/>
    </location>
</feature>
<organism evidence="3 4">
    <name type="scientific">Roseivivax halotolerans</name>
    <dbReference type="NCBI Taxonomy" id="93684"/>
    <lineage>
        <taxon>Bacteria</taxon>
        <taxon>Pseudomonadati</taxon>
        <taxon>Pseudomonadota</taxon>
        <taxon>Alphaproteobacteria</taxon>
        <taxon>Rhodobacterales</taxon>
        <taxon>Roseobacteraceae</taxon>
        <taxon>Roseivivax</taxon>
    </lineage>
</organism>
<dbReference type="AlphaFoldDB" id="A0A1I5WAX2"/>
<dbReference type="GO" id="GO:0004519">
    <property type="term" value="F:endonuclease activity"/>
    <property type="evidence" value="ECO:0007669"/>
    <property type="project" value="UniProtKB-KW"/>
</dbReference>
<keyword evidence="3" id="KW-0255">Endonuclease</keyword>
<dbReference type="RefSeq" id="WP_093009481.1">
    <property type="nucleotide sequence ID" value="NZ_FOXV01000002.1"/>
</dbReference>
<protein>
    <submittedName>
        <fullName evidence="3">Predicted 5' DNA nuclease, flap endonuclease-1-like, helix-3-turn-helix (H3TH) domain</fullName>
    </submittedName>
</protein>
<dbReference type="Proteomes" id="UP000243106">
    <property type="component" value="Unassembled WGS sequence"/>
</dbReference>
<feature type="region of interest" description="Disordered" evidence="1">
    <location>
        <begin position="71"/>
        <end position="220"/>
    </location>
</feature>
<sequence length="295" mass="30040">MSGQSNGISCQTGCWGLAAGVGFITFLMLLVVGSTGWIGSIFLAGVAFIVLGFLFSWMFCTPLTRPGEVKLGSANGPKTPGTAGVAPGSAGASSSAGGASGNDQPAAPASAVGAKAAASQPDVHAAPASADAEAGVKVKPSKDLPGQKELSDRKGNWKYGADEDTKKPTAASGGQAIATGASAGADAEARTAASLDPDAPQKKPEALDGPRGGSADNLKEIKGVGPKLEKVLNELGFYHFDQIAGWSDDEVNWVNQNLTGFRGRVTRDNWVEQAKVLASGGETEFSKRVDKGDVY</sequence>
<dbReference type="Gene3D" id="1.10.150.20">
    <property type="entry name" value="5' to 3' exonuclease, C-terminal subdomain"/>
    <property type="match status" value="1"/>
</dbReference>
<feature type="compositionally biased region" description="Basic and acidic residues" evidence="1">
    <location>
        <begin position="199"/>
        <end position="208"/>
    </location>
</feature>
<feature type="transmembrane region" description="Helical" evidence="2">
    <location>
        <begin position="37"/>
        <end position="60"/>
    </location>
</feature>
<keyword evidence="2" id="KW-0472">Membrane</keyword>
<evidence type="ECO:0000313" key="4">
    <source>
        <dbReference type="Proteomes" id="UP000243106"/>
    </source>
</evidence>
<feature type="compositionally biased region" description="Basic and acidic residues" evidence="1">
    <location>
        <begin position="134"/>
        <end position="167"/>
    </location>
</feature>
<evidence type="ECO:0000256" key="1">
    <source>
        <dbReference type="SAM" id="MobiDB-lite"/>
    </source>
</evidence>
<feature type="compositionally biased region" description="Low complexity" evidence="1">
    <location>
        <begin position="106"/>
        <end position="118"/>
    </location>
</feature>
<keyword evidence="2" id="KW-1133">Transmembrane helix</keyword>
<accession>A0A1I5WAX2</accession>
<feature type="compositionally biased region" description="Low complexity" evidence="1">
    <location>
        <begin position="83"/>
        <end position="97"/>
    </location>
</feature>
<feature type="compositionally biased region" description="Low complexity" evidence="1">
    <location>
        <begin position="169"/>
        <end position="194"/>
    </location>
</feature>
<dbReference type="EMBL" id="FOXV01000002">
    <property type="protein sequence ID" value="SFQ16406.1"/>
    <property type="molecule type" value="Genomic_DNA"/>
</dbReference>
<keyword evidence="3" id="KW-0378">Hydrolase</keyword>
<evidence type="ECO:0000256" key="2">
    <source>
        <dbReference type="SAM" id="Phobius"/>
    </source>
</evidence>